<comment type="caution">
    <text evidence="5">The sequence shown here is derived from an EMBL/GenBank/DDBJ whole genome shotgun (WGS) entry which is preliminary data.</text>
</comment>
<proteinExistence type="inferred from homology"/>
<evidence type="ECO:0000256" key="4">
    <source>
        <dbReference type="SAM" id="MobiDB-lite"/>
    </source>
</evidence>
<dbReference type="GO" id="GO:0005634">
    <property type="term" value="C:nucleus"/>
    <property type="evidence" value="ECO:0007669"/>
    <property type="project" value="UniProtKB-SubCell"/>
</dbReference>
<dbReference type="InterPro" id="IPR031425">
    <property type="entry name" value="NPR1/NH1-interacting"/>
</dbReference>
<keyword evidence="3" id="KW-0539">Nucleus</keyword>
<dbReference type="AlphaFoldDB" id="A0A9N7NSH4"/>
<evidence type="ECO:0000313" key="6">
    <source>
        <dbReference type="Proteomes" id="UP001153555"/>
    </source>
</evidence>
<dbReference type="EMBL" id="CACSLK010028053">
    <property type="protein sequence ID" value="CAA0834638.1"/>
    <property type="molecule type" value="Genomic_DNA"/>
</dbReference>
<organism evidence="5 6">
    <name type="scientific">Striga hermonthica</name>
    <name type="common">Purple witchweed</name>
    <name type="synonym">Buchnera hermonthica</name>
    <dbReference type="NCBI Taxonomy" id="68872"/>
    <lineage>
        <taxon>Eukaryota</taxon>
        <taxon>Viridiplantae</taxon>
        <taxon>Streptophyta</taxon>
        <taxon>Embryophyta</taxon>
        <taxon>Tracheophyta</taxon>
        <taxon>Spermatophyta</taxon>
        <taxon>Magnoliopsida</taxon>
        <taxon>eudicotyledons</taxon>
        <taxon>Gunneridae</taxon>
        <taxon>Pentapetalae</taxon>
        <taxon>asterids</taxon>
        <taxon>lamiids</taxon>
        <taxon>Lamiales</taxon>
        <taxon>Orobanchaceae</taxon>
        <taxon>Buchnereae</taxon>
        <taxon>Striga</taxon>
    </lineage>
</organism>
<dbReference type="Pfam" id="PF15699">
    <property type="entry name" value="NPR1_interact"/>
    <property type="match status" value="1"/>
</dbReference>
<evidence type="ECO:0000313" key="5">
    <source>
        <dbReference type="EMBL" id="CAA0834638.1"/>
    </source>
</evidence>
<comment type="subcellular location">
    <subcellularLocation>
        <location evidence="1">Nucleus</location>
    </subcellularLocation>
</comment>
<dbReference type="OrthoDB" id="913525at2759"/>
<dbReference type="GO" id="GO:0010112">
    <property type="term" value="P:regulation of systemic acquired resistance"/>
    <property type="evidence" value="ECO:0007669"/>
    <property type="project" value="InterPro"/>
</dbReference>
<feature type="region of interest" description="Disordered" evidence="4">
    <location>
        <begin position="74"/>
        <end position="114"/>
    </location>
</feature>
<dbReference type="PANTHER" id="PTHR33669:SF14">
    <property type="entry name" value="NRR REPRESSOR HOMOLOG 3"/>
    <property type="match status" value="1"/>
</dbReference>
<feature type="compositionally biased region" description="Basic and acidic residues" evidence="4">
    <location>
        <begin position="86"/>
        <end position="108"/>
    </location>
</feature>
<evidence type="ECO:0000256" key="1">
    <source>
        <dbReference type="ARBA" id="ARBA00004123"/>
    </source>
</evidence>
<reference evidence="5" key="1">
    <citation type="submission" date="2019-12" db="EMBL/GenBank/DDBJ databases">
        <authorList>
            <person name="Scholes J."/>
        </authorList>
    </citation>
    <scope>NUCLEOTIDE SEQUENCE</scope>
</reference>
<feature type="region of interest" description="Disordered" evidence="4">
    <location>
        <begin position="1"/>
        <end position="21"/>
    </location>
</feature>
<comment type="similarity">
    <text evidence="2">Belongs to the NPR1-interactor family.</text>
</comment>
<gene>
    <name evidence="5" type="ORF">SHERM_02450</name>
</gene>
<evidence type="ECO:0000256" key="2">
    <source>
        <dbReference type="ARBA" id="ARBA00009937"/>
    </source>
</evidence>
<accession>A0A9N7NSH4</accession>
<evidence type="ECO:0000256" key="3">
    <source>
        <dbReference type="ARBA" id="ARBA00023242"/>
    </source>
</evidence>
<protein>
    <submittedName>
        <fullName evidence="5">Uncharacterized protein</fullName>
    </submittedName>
</protein>
<dbReference type="Proteomes" id="UP001153555">
    <property type="component" value="Unassembled WGS sequence"/>
</dbReference>
<sequence length="114" mass="12638">MEGERRKRKVEEEKEEENEDEKMENFFALIKSSRVVRERMAAAENRGKAAGDLRPPAAAAWNPTFRLEDFLEPAAEKAEAGPSFAEGDKQEIAGTDDGEKAIGDDKGLDLNLSL</sequence>
<dbReference type="PANTHER" id="PTHR33669">
    <property type="entry name" value="PROTEIN NEGATIVE REGULATOR OF RESISTANCE"/>
    <property type="match status" value="1"/>
</dbReference>
<keyword evidence="6" id="KW-1185">Reference proteome</keyword>
<name>A0A9N7NSH4_STRHE</name>